<evidence type="ECO:0000313" key="12">
    <source>
        <dbReference type="Proteomes" id="UP000093309"/>
    </source>
</evidence>
<evidence type="ECO:0000256" key="10">
    <source>
        <dbReference type="SAM" id="MobiDB-lite"/>
    </source>
</evidence>
<keyword evidence="7 9" id="KW-0472">Membrane</keyword>
<dbReference type="PANTHER" id="PTHR33162">
    <property type="entry name" value="SEC-INDEPENDENT PROTEIN TRANSLOCASE PROTEIN TATA, CHLOROPLASTIC"/>
    <property type="match status" value="1"/>
</dbReference>
<dbReference type="Pfam" id="PF02416">
    <property type="entry name" value="TatA_B_E"/>
    <property type="match status" value="1"/>
</dbReference>
<evidence type="ECO:0000256" key="7">
    <source>
        <dbReference type="ARBA" id="ARBA00023136"/>
    </source>
</evidence>
<dbReference type="OrthoDB" id="9800908at2"/>
<keyword evidence="6 9" id="KW-0811">Translocation</keyword>
<comment type="similarity">
    <text evidence="9">Belongs to the TatA/E family.</text>
</comment>
<feature type="compositionally biased region" description="Low complexity" evidence="10">
    <location>
        <begin position="151"/>
        <end position="172"/>
    </location>
</feature>
<comment type="function">
    <text evidence="9">Part of the twin-arginine translocation (Tat) system that transports large folded proteins containing a characteristic twin-arginine motif in their signal peptide across membranes. TatA could form the protein-conducting channel of the Tat system.</text>
</comment>
<dbReference type="NCBIfam" id="TIGR01411">
    <property type="entry name" value="tatAE"/>
    <property type="match status" value="1"/>
</dbReference>
<evidence type="ECO:0000256" key="5">
    <source>
        <dbReference type="ARBA" id="ARBA00022989"/>
    </source>
</evidence>
<accession>A0A1C0ZST5</accession>
<dbReference type="PRINTS" id="PR01506">
    <property type="entry name" value="TATBPROTEIN"/>
</dbReference>
<evidence type="ECO:0000256" key="1">
    <source>
        <dbReference type="ARBA" id="ARBA00004167"/>
    </source>
</evidence>
<feature type="region of interest" description="Disordered" evidence="10">
    <location>
        <begin position="151"/>
        <end position="181"/>
    </location>
</feature>
<keyword evidence="3 9" id="KW-0812">Transmembrane</keyword>
<dbReference type="GO" id="GO:0033281">
    <property type="term" value="C:TAT protein transport complex"/>
    <property type="evidence" value="ECO:0007669"/>
    <property type="project" value="UniProtKB-UniRule"/>
</dbReference>
<comment type="subcellular location">
    <subcellularLocation>
        <location evidence="9">Cell membrane</location>
        <topology evidence="9">Single-pass membrane protein</topology>
    </subcellularLocation>
    <subcellularLocation>
        <location evidence="1">Membrane</location>
        <topology evidence="1">Single-pass membrane protein</topology>
    </subcellularLocation>
</comment>
<protein>
    <recommendedName>
        <fullName evidence="9">Sec-independent protein translocase protein TatA</fullName>
    </recommendedName>
</protein>
<dbReference type="GO" id="GO:0008320">
    <property type="term" value="F:protein transmembrane transporter activity"/>
    <property type="evidence" value="ECO:0007669"/>
    <property type="project" value="UniProtKB-UniRule"/>
</dbReference>
<evidence type="ECO:0000313" key="11">
    <source>
        <dbReference type="EMBL" id="OCT11140.1"/>
    </source>
</evidence>
<reference evidence="12" key="1">
    <citation type="submission" date="2016-05" db="EMBL/GenBank/DDBJ databases">
        <title>Paenibacillus oryzae. sp. nov., isolated from the rice root.</title>
        <authorList>
            <person name="Zhang J."/>
            <person name="Zhang X."/>
        </authorList>
    </citation>
    <scope>NUCLEOTIDE SEQUENCE [LARGE SCALE GENOMIC DNA]</scope>
    <source>
        <strain evidence="12">KCTC13222</strain>
    </source>
</reference>
<keyword evidence="4 9" id="KW-0653">Protein transport</keyword>
<dbReference type="STRING" id="512399.A8709_05485"/>
<dbReference type="GO" id="GO:0006886">
    <property type="term" value="P:intracellular protein transport"/>
    <property type="evidence" value="ECO:0007669"/>
    <property type="project" value="UniProtKB-ARBA"/>
</dbReference>
<evidence type="ECO:0000256" key="6">
    <source>
        <dbReference type="ARBA" id="ARBA00023010"/>
    </source>
</evidence>
<dbReference type="GO" id="GO:0043953">
    <property type="term" value="P:protein transport by the Tat complex"/>
    <property type="evidence" value="ECO:0007669"/>
    <property type="project" value="UniProtKB-UniRule"/>
</dbReference>
<gene>
    <name evidence="9" type="primary">tatA</name>
    <name evidence="11" type="ORF">A8709_05485</name>
</gene>
<dbReference type="AlphaFoldDB" id="A0A1C0ZST5"/>
<comment type="function">
    <text evidence="8">Part of the twin-arginine translocation (Tat) system that transports large folded proteins containing a characteristic twin-arginine motif in their signal peptide across the thylakoid membrane. Involved in delta pH-dependent protein transport required for chloroplast development, especially thylakoid membrane formation. TATC and TATB mediate precursor recognition, whereas TATA facilitates translocation.</text>
</comment>
<evidence type="ECO:0000256" key="9">
    <source>
        <dbReference type="HAMAP-Rule" id="MF_00236"/>
    </source>
</evidence>
<dbReference type="RefSeq" id="WP_065857900.1">
    <property type="nucleotide sequence ID" value="NZ_LYPC01000028.1"/>
</dbReference>
<dbReference type="HAMAP" id="MF_00236">
    <property type="entry name" value="TatA_E"/>
    <property type="match status" value="1"/>
</dbReference>
<evidence type="ECO:0000256" key="8">
    <source>
        <dbReference type="ARBA" id="ARBA00025340"/>
    </source>
</evidence>
<dbReference type="EMBL" id="LYPC01000028">
    <property type="protein sequence ID" value="OCT11140.1"/>
    <property type="molecule type" value="Genomic_DNA"/>
</dbReference>
<dbReference type="PANTHER" id="PTHR33162:SF1">
    <property type="entry name" value="SEC-INDEPENDENT PROTEIN TRANSLOCASE PROTEIN TATA, CHLOROPLASTIC"/>
    <property type="match status" value="1"/>
</dbReference>
<dbReference type="InterPro" id="IPR006312">
    <property type="entry name" value="TatA/E"/>
</dbReference>
<dbReference type="Proteomes" id="UP000093309">
    <property type="component" value="Unassembled WGS sequence"/>
</dbReference>
<comment type="subunit">
    <text evidence="9">Forms a complex with TatC.</text>
</comment>
<keyword evidence="2 9" id="KW-0813">Transport</keyword>
<proteinExistence type="inferred from homology"/>
<organism evidence="11 12">
    <name type="scientific">Paenibacillus pectinilyticus</name>
    <dbReference type="NCBI Taxonomy" id="512399"/>
    <lineage>
        <taxon>Bacteria</taxon>
        <taxon>Bacillati</taxon>
        <taxon>Bacillota</taxon>
        <taxon>Bacilli</taxon>
        <taxon>Bacillales</taxon>
        <taxon>Paenibacillaceae</taxon>
        <taxon>Paenibacillus</taxon>
    </lineage>
</organism>
<dbReference type="InterPro" id="IPR003369">
    <property type="entry name" value="TatA/B/E"/>
</dbReference>
<sequence>MFQNIGFSELLLIAVVALVLFGPQKLPEIGRMLGKTLRDFKQAANELMKDEPKPPQVSQATSAPLVPDPVSPVVVAGNPAQDEVVADESIAPLTSNPVQVTERDASDRAEDALRMSTEKPAVAFVTNKSSKAILVTGSPVTAESIPSAADVLASAPAQASAPTPAQAQQPGSTSNVRRLPD</sequence>
<dbReference type="NCBIfam" id="NF011430">
    <property type="entry name" value="PRK14861.1"/>
    <property type="match status" value="1"/>
</dbReference>
<comment type="caution">
    <text evidence="11">The sequence shown here is derived from an EMBL/GenBank/DDBJ whole genome shotgun (WGS) entry which is preliminary data.</text>
</comment>
<keyword evidence="9" id="KW-1003">Cell membrane</keyword>
<evidence type="ECO:0000256" key="3">
    <source>
        <dbReference type="ARBA" id="ARBA00022692"/>
    </source>
</evidence>
<dbReference type="Gene3D" id="1.20.5.3310">
    <property type="match status" value="1"/>
</dbReference>
<evidence type="ECO:0000256" key="4">
    <source>
        <dbReference type="ARBA" id="ARBA00022927"/>
    </source>
</evidence>
<keyword evidence="12" id="KW-1185">Reference proteome</keyword>
<keyword evidence="5 9" id="KW-1133">Transmembrane helix</keyword>
<evidence type="ECO:0000256" key="2">
    <source>
        <dbReference type="ARBA" id="ARBA00022448"/>
    </source>
</evidence>
<name>A0A1C0ZST5_9BACL</name>